<evidence type="ECO:0000259" key="2">
    <source>
        <dbReference type="Pfam" id="PF10159"/>
    </source>
</evidence>
<feature type="compositionally biased region" description="Basic and acidic residues" evidence="1">
    <location>
        <begin position="253"/>
        <end position="263"/>
    </location>
</feature>
<dbReference type="Pfam" id="PF10159">
    <property type="entry name" value="MMtag"/>
    <property type="match status" value="1"/>
</dbReference>
<reference evidence="3 4" key="1">
    <citation type="journal article" date="2019" name="Nat. Ecol. Evol.">
        <title>Megaphylogeny resolves global patterns of mushroom evolution.</title>
        <authorList>
            <person name="Varga T."/>
            <person name="Krizsan K."/>
            <person name="Foldi C."/>
            <person name="Dima B."/>
            <person name="Sanchez-Garcia M."/>
            <person name="Sanchez-Ramirez S."/>
            <person name="Szollosi G.J."/>
            <person name="Szarkandi J.G."/>
            <person name="Papp V."/>
            <person name="Albert L."/>
            <person name="Andreopoulos W."/>
            <person name="Angelini C."/>
            <person name="Antonin V."/>
            <person name="Barry K.W."/>
            <person name="Bougher N.L."/>
            <person name="Buchanan P."/>
            <person name="Buyck B."/>
            <person name="Bense V."/>
            <person name="Catcheside P."/>
            <person name="Chovatia M."/>
            <person name="Cooper J."/>
            <person name="Damon W."/>
            <person name="Desjardin D."/>
            <person name="Finy P."/>
            <person name="Geml J."/>
            <person name="Haridas S."/>
            <person name="Hughes K."/>
            <person name="Justo A."/>
            <person name="Karasinski D."/>
            <person name="Kautmanova I."/>
            <person name="Kiss B."/>
            <person name="Kocsube S."/>
            <person name="Kotiranta H."/>
            <person name="LaButti K.M."/>
            <person name="Lechner B.E."/>
            <person name="Liimatainen K."/>
            <person name="Lipzen A."/>
            <person name="Lukacs Z."/>
            <person name="Mihaltcheva S."/>
            <person name="Morgado L.N."/>
            <person name="Niskanen T."/>
            <person name="Noordeloos M.E."/>
            <person name="Ohm R.A."/>
            <person name="Ortiz-Santana B."/>
            <person name="Ovrebo C."/>
            <person name="Racz N."/>
            <person name="Riley R."/>
            <person name="Savchenko A."/>
            <person name="Shiryaev A."/>
            <person name="Soop K."/>
            <person name="Spirin V."/>
            <person name="Szebenyi C."/>
            <person name="Tomsovsky M."/>
            <person name="Tulloss R.E."/>
            <person name="Uehling J."/>
            <person name="Grigoriev I.V."/>
            <person name="Vagvolgyi C."/>
            <person name="Papp T."/>
            <person name="Martin F.M."/>
            <person name="Miettinen O."/>
            <person name="Hibbett D.S."/>
            <person name="Nagy L.G."/>
        </authorList>
    </citation>
    <scope>NUCLEOTIDE SEQUENCE [LARGE SCALE GENOMIC DNA]</scope>
    <source>
        <strain evidence="3 4">CBS 121175</strain>
    </source>
</reference>
<keyword evidence="4" id="KW-1185">Reference proteome</keyword>
<dbReference type="InterPro" id="IPR039207">
    <property type="entry name" value="MMTAG2-like"/>
</dbReference>
<feature type="compositionally biased region" description="Basic residues" evidence="1">
    <location>
        <begin position="186"/>
        <end position="196"/>
    </location>
</feature>
<feature type="compositionally biased region" description="Basic and acidic residues" evidence="1">
    <location>
        <begin position="230"/>
        <end position="245"/>
    </location>
</feature>
<evidence type="ECO:0000256" key="1">
    <source>
        <dbReference type="SAM" id="MobiDB-lite"/>
    </source>
</evidence>
<proteinExistence type="predicted"/>
<evidence type="ECO:0000313" key="3">
    <source>
        <dbReference type="EMBL" id="TFK19702.1"/>
    </source>
</evidence>
<feature type="compositionally biased region" description="Basic and acidic residues" evidence="1">
    <location>
        <begin position="172"/>
        <end position="185"/>
    </location>
</feature>
<feature type="compositionally biased region" description="Basic residues" evidence="1">
    <location>
        <begin position="162"/>
        <end position="171"/>
    </location>
</feature>
<dbReference type="AlphaFoldDB" id="A0A5C3KI55"/>
<dbReference type="PANTHER" id="PTHR14580">
    <property type="entry name" value="MULTIPLE MYELOMA TUMOR-ASSOCIATED PROTEIN 2 FAMILY MEMBER"/>
    <property type="match status" value="1"/>
</dbReference>
<dbReference type="PANTHER" id="PTHR14580:SF0">
    <property type="entry name" value="MULTIPLE MYELOMA TUMOR-ASSOCIATED PROTEIN 2"/>
    <property type="match status" value="1"/>
</dbReference>
<gene>
    <name evidence="3" type="ORF">FA15DRAFT_674216</name>
</gene>
<dbReference type="Proteomes" id="UP000307440">
    <property type="component" value="Unassembled WGS sequence"/>
</dbReference>
<name>A0A5C3KI55_COPMA</name>
<feature type="compositionally biased region" description="Basic and acidic residues" evidence="1">
    <location>
        <begin position="119"/>
        <end position="161"/>
    </location>
</feature>
<protein>
    <recommendedName>
        <fullName evidence="2">Multiple myeloma tumor-associated protein 2-like N-terminal domain-containing protein</fullName>
    </recommendedName>
</protein>
<feature type="domain" description="Multiple myeloma tumor-associated protein 2-like N-terminal" evidence="2">
    <location>
        <begin position="8"/>
        <end position="82"/>
    </location>
</feature>
<dbReference type="EMBL" id="ML210329">
    <property type="protein sequence ID" value="TFK19702.1"/>
    <property type="molecule type" value="Genomic_DNA"/>
</dbReference>
<dbReference type="OrthoDB" id="5390672at2759"/>
<organism evidence="3 4">
    <name type="scientific">Coprinopsis marcescibilis</name>
    <name type="common">Agaric fungus</name>
    <name type="synonym">Psathyrella marcescibilis</name>
    <dbReference type="NCBI Taxonomy" id="230819"/>
    <lineage>
        <taxon>Eukaryota</taxon>
        <taxon>Fungi</taxon>
        <taxon>Dikarya</taxon>
        <taxon>Basidiomycota</taxon>
        <taxon>Agaricomycotina</taxon>
        <taxon>Agaricomycetes</taxon>
        <taxon>Agaricomycetidae</taxon>
        <taxon>Agaricales</taxon>
        <taxon>Agaricineae</taxon>
        <taxon>Psathyrellaceae</taxon>
        <taxon>Coprinopsis</taxon>
    </lineage>
</organism>
<accession>A0A5C3KI55</accession>
<feature type="compositionally biased region" description="Basic residues" evidence="1">
    <location>
        <begin position="212"/>
        <end position="222"/>
    </location>
</feature>
<feature type="region of interest" description="Disordered" evidence="1">
    <location>
        <begin position="102"/>
        <end position="263"/>
    </location>
</feature>
<evidence type="ECO:0000313" key="4">
    <source>
        <dbReference type="Proteomes" id="UP000307440"/>
    </source>
</evidence>
<dbReference type="InterPro" id="IPR019315">
    <property type="entry name" value="MMTA2_N"/>
</dbReference>
<sequence>MFEPVRGGTRGGQGEFKWTDVSADKDRENYLGHSINAPTGRWQKNKDIHWYNRQKGMDEEERLAEIRKVKELEKEALSTALGFEPAEPGSALAAGAVKGATSANAIPLGNNLKVGGAVEEGKTEEEKRKEKEARKREKAERKEEKARKKEEKRAKKKEREHGHGHREHRHRLHDDGRSDDRELDRRRRSSRSRSPRRTADRDHSRTSSSPQRNRRRRSRSRSPARSPHSLRREQDRPRDERREPPARNARANMDVDRERRERW</sequence>